<keyword evidence="1 2" id="KW-0129">CBS domain</keyword>
<dbReference type="InterPro" id="IPR051257">
    <property type="entry name" value="Diverse_CBS-Domain"/>
</dbReference>
<sequence length="155" mass="16637">MIAMLAGEVMTTPVLTVPRDWTVRQAVRLLYERDVSAAPVVDEAGRIVGIVSEMDLLRGEFEADPRAHLRLATPPDERPDVGPDAGPDMGVEEVMTPNVRTVGEDAEIEELVDLMISLGVKSVPVVRDDTLVGIVSRRDLMGVLAYGGDEGESGG</sequence>
<dbReference type="PROSITE" id="PS51371">
    <property type="entry name" value="CBS"/>
    <property type="match status" value="2"/>
</dbReference>
<dbReference type="InterPro" id="IPR000644">
    <property type="entry name" value="CBS_dom"/>
</dbReference>
<gene>
    <name evidence="5" type="ORF">JOL79_14845</name>
</gene>
<evidence type="ECO:0000313" key="5">
    <source>
        <dbReference type="EMBL" id="MBP2705091.1"/>
    </source>
</evidence>
<dbReference type="Gene3D" id="3.10.580.10">
    <property type="entry name" value="CBS-domain"/>
    <property type="match status" value="1"/>
</dbReference>
<proteinExistence type="predicted"/>
<evidence type="ECO:0000256" key="3">
    <source>
        <dbReference type="SAM" id="MobiDB-lite"/>
    </source>
</evidence>
<evidence type="ECO:0000256" key="2">
    <source>
        <dbReference type="PROSITE-ProRule" id="PRU00703"/>
    </source>
</evidence>
<dbReference type="Proteomes" id="UP000674234">
    <property type="component" value="Unassembled WGS sequence"/>
</dbReference>
<dbReference type="Pfam" id="PF00571">
    <property type="entry name" value="CBS"/>
    <property type="match status" value="2"/>
</dbReference>
<name>A0A940WGH5_9ACTN</name>
<evidence type="ECO:0000313" key="6">
    <source>
        <dbReference type="Proteomes" id="UP000674234"/>
    </source>
</evidence>
<dbReference type="CDD" id="cd04586">
    <property type="entry name" value="CBS_pair_BON_assoc"/>
    <property type="match status" value="1"/>
</dbReference>
<accession>A0A940WGH5</accession>
<dbReference type="RefSeq" id="WP_210156392.1">
    <property type="nucleotide sequence ID" value="NZ_JAFCNB010000007.1"/>
</dbReference>
<dbReference type="SUPFAM" id="SSF54631">
    <property type="entry name" value="CBS-domain pair"/>
    <property type="match status" value="1"/>
</dbReference>
<protein>
    <submittedName>
        <fullName evidence="5">CBS domain-containing protein</fullName>
    </submittedName>
</protein>
<comment type="caution">
    <text evidence="5">The sequence shown here is derived from an EMBL/GenBank/DDBJ whole genome shotgun (WGS) entry which is preliminary data.</text>
</comment>
<feature type="domain" description="CBS" evidence="4">
    <location>
        <begin position="95"/>
        <end position="150"/>
    </location>
</feature>
<evidence type="ECO:0000256" key="1">
    <source>
        <dbReference type="ARBA" id="ARBA00023122"/>
    </source>
</evidence>
<feature type="region of interest" description="Disordered" evidence="3">
    <location>
        <begin position="71"/>
        <end position="98"/>
    </location>
</feature>
<dbReference type="EMBL" id="JAFCNB010000007">
    <property type="protein sequence ID" value="MBP2705091.1"/>
    <property type="molecule type" value="Genomic_DNA"/>
</dbReference>
<dbReference type="AlphaFoldDB" id="A0A940WGH5"/>
<keyword evidence="6" id="KW-1185">Reference proteome</keyword>
<feature type="domain" description="CBS" evidence="4">
    <location>
        <begin position="10"/>
        <end position="66"/>
    </location>
</feature>
<organism evidence="5 6">
    <name type="scientific">Microbispora oryzae</name>
    <dbReference type="NCBI Taxonomy" id="2806554"/>
    <lineage>
        <taxon>Bacteria</taxon>
        <taxon>Bacillati</taxon>
        <taxon>Actinomycetota</taxon>
        <taxon>Actinomycetes</taxon>
        <taxon>Streptosporangiales</taxon>
        <taxon>Streptosporangiaceae</taxon>
        <taxon>Microbispora</taxon>
    </lineage>
</organism>
<reference evidence="5" key="1">
    <citation type="submission" date="2021-02" db="EMBL/GenBank/DDBJ databases">
        <title>Draft genome sequence of Microbispora sp. RL4-1S isolated from rice leaves in Thailand.</title>
        <authorList>
            <person name="Muangham S."/>
            <person name="Duangmal K."/>
        </authorList>
    </citation>
    <scope>NUCLEOTIDE SEQUENCE</scope>
    <source>
        <strain evidence="5">RL4-1S</strain>
    </source>
</reference>
<dbReference type="PANTHER" id="PTHR43080">
    <property type="entry name" value="CBS DOMAIN-CONTAINING PROTEIN CBSX3, MITOCHONDRIAL"/>
    <property type="match status" value="1"/>
</dbReference>
<dbReference type="SMART" id="SM00116">
    <property type="entry name" value="CBS"/>
    <property type="match status" value="2"/>
</dbReference>
<evidence type="ECO:0000259" key="4">
    <source>
        <dbReference type="PROSITE" id="PS51371"/>
    </source>
</evidence>
<dbReference type="PANTHER" id="PTHR43080:SF2">
    <property type="entry name" value="CBS DOMAIN-CONTAINING PROTEIN"/>
    <property type="match status" value="1"/>
</dbReference>
<dbReference type="InterPro" id="IPR046342">
    <property type="entry name" value="CBS_dom_sf"/>
</dbReference>